<name>A0AAX3UH45_9LACO</name>
<accession>A0AAX3UH45</accession>
<dbReference type="Proteomes" id="UP001242513">
    <property type="component" value="Plasmid unnamed1"/>
</dbReference>
<dbReference type="PROSITE" id="PS51257">
    <property type="entry name" value="PROKAR_LIPOPROTEIN"/>
    <property type="match status" value="1"/>
</dbReference>
<reference evidence="2" key="2">
    <citation type="submission" date="2023-04" db="EMBL/GenBank/DDBJ databases">
        <authorList>
            <person name="Wang Y."/>
        </authorList>
    </citation>
    <scope>NUCLEOTIDE SEQUENCE</scope>
    <source>
        <strain evidence="2">ZW18</strain>
        <plasmid evidence="2">unnamed1</plasmid>
    </source>
</reference>
<keyword evidence="1" id="KW-0472">Membrane</keyword>
<proteinExistence type="predicted"/>
<dbReference type="EMBL" id="CP123737">
    <property type="protein sequence ID" value="WGO87059.1"/>
    <property type="molecule type" value="Genomic_DNA"/>
</dbReference>
<keyword evidence="2" id="KW-0614">Plasmid</keyword>
<keyword evidence="1" id="KW-0812">Transmembrane</keyword>
<sequence>MMKKNLNITLLIAGIICSCFLLLQALPSFPNLVTKADVILKILVVLEAILLIVLPILSWFPQLRMTTIVLAVVLIIMLIFKWFPVLSIIYIIDSLLVIGFNVYFK</sequence>
<evidence type="ECO:0000256" key="1">
    <source>
        <dbReference type="SAM" id="Phobius"/>
    </source>
</evidence>
<organism evidence="2 3">
    <name type="scientific">Lactobacillus kefiranofaciens</name>
    <dbReference type="NCBI Taxonomy" id="267818"/>
    <lineage>
        <taxon>Bacteria</taxon>
        <taxon>Bacillati</taxon>
        <taxon>Bacillota</taxon>
        <taxon>Bacilli</taxon>
        <taxon>Lactobacillales</taxon>
        <taxon>Lactobacillaceae</taxon>
        <taxon>Lactobacillus</taxon>
    </lineage>
</organism>
<evidence type="ECO:0000313" key="3">
    <source>
        <dbReference type="Proteomes" id="UP001242513"/>
    </source>
</evidence>
<feature type="transmembrane region" description="Helical" evidence="1">
    <location>
        <begin position="63"/>
        <end position="80"/>
    </location>
</feature>
<keyword evidence="1" id="KW-1133">Transmembrane helix</keyword>
<geneLocation type="plasmid" evidence="2 3">
    <name>unnamed1</name>
</geneLocation>
<protein>
    <recommendedName>
        <fullName evidence="4">Integral membrane protein</fullName>
    </recommendedName>
</protein>
<reference evidence="2" key="1">
    <citation type="journal article" date="2022" name="Food Funct.">
        <title>Lactobacillus kefiranofaciens ZW18 from Kefir enhances the anti-tumor effect of anti-programmed cell death 1 (PD-1) immunotherapy by modulating the gut microbiota.</title>
        <authorList>
            <person name="Zhao J."/>
            <person name="Wang Y."/>
            <person name="Wang J."/>
            <person name="Lv M."/>
            <person name="Zhou C."/>
            <person name="Jia L."/>
            <person name="Geng W."/>
        </authorList>
    </citation>
    <scope>NUCLEOTIDE SEQUENCE</scope>
    <source>
        <strain evidence="2">ZW18</strain>
    </source>
</reference>
<gene>
    <name evidence="2" type="ORF">QEJ78_12060</name>
</gene>
<feature type="transmembrane region" description="Helical" evidence="1">
    <location>
        <begin position="38"/>
        <end position="56"/>
    </location>
</feature>
<dbReference type="AlphaFoldDB" id="A0AAX3UH45"/>
<dbReference type="RefSeq" id="WP_025084232.1">
    <property type="nucleotide sequence ID" value="NZ_CP123737.1"/>
</dbReference>
<evidence type="ECO:0008006" key="4">
    <source>
        <dbReference type="Google" id="ProtNLM"/>
    </source>
</evidence>
<evidence type="ECO:0000313" key="2">
    <source>
        <dbReference type="EMBL" id="WGO87059.1"/>
    </source>
</evidence>